<dbReference type="InterPro" id="IPR008271">
    <property type="entry name" value="Ser/Thr_kinase_AS"/>
</dbReference>
<dbReference type="PROSITE" id="PS50011">
    <property type="entry name" value="PROTEIN_KINASE_DOM"/>
    <property type="match status" value="1"/>
</dbReference>
<dbReference type="EMBL" id="KB454493">
    <property type="protein sequence ID" value="EME31194.1"/>
    <property type="molecule type" value="Genomic_DNA"/>
</dbReference>
<evidence type="ECO:0000256" key="6">
    <source>
        <dbReference type="ARBA" id="ARBA00022840"/>
    </source>
</evidence>
<feature type="domain" description="Protein kinase" evidence="9">
    <location>
        <begin position="275"/>
        <end position="537"/>
    </location>
</feature>
<dbReference type="InterPro" id="IPR045270">
    <property type="entry name" value="STKc_AGC"/>
</dbReference>
<dbReference type="CDD" id="cd05123">
    <property type="entry name" value="STKc_AGC"/>
    <property type="match status" value="1"/>
</dbReference>
<dbReference type="eggNOG" id="KOG0598">
    <property type="taxonomic scope" value="Eukaryota"/>
</dbReference>
<evidence type="ECO:0000256" key="2">
    <source>
        <dbReference type="ARBA" id="ARBA00022553"/>
    </source>
</evidence>
<dbReference type="Gramene" id="EME31194">
    <property type="protein sequence ID" value="EME31194"/>
    <property type="gene ID" value="Gasu_14420"/>
</dbReference>
<dbReference type="FunFam" id="1.10.510.10:FF:000465">
    <property type="entry name" value="Non-specific serine/threonine protein kinase"/>
    <property type="match status" value="1"/>
</dbReference>
<evidence type="ECO:0000313" key="11">
    <source>
        <dbReference type="Proteomes" id="UP000030680"/>
    </source>
</evidence>
<dbReference type="GO" id="GO:0004674">
    <property type="term" value="F:protein serine/threonine kinase activity"/>
    <property type="evidence" value="ECO:0007669"/>
    <property type="project" value="UniProtKB-KW"/>
</dbReference>
<organism evidence="10 11">
    <name type="scientific">Galdieria sulphuraria</name>
    <name type="common">Red alga</name>
    <dbReference type="NCBI Taxonomy" id="130081"/>
    <lineage>
        <taxon>Eukaryota</taxon>
        <taxon>Rhodophyta</taxon>
        <taxon>Bangiophyceae</taxon>
        <taxon>Galdieriales</taxon>
        <taxon>Galdieriaceae</taxon>
        <taxon>Galdieria</taxon>
    </lineage>
</organism>
<evidence type="ECO:0000256" key="4">
    <source>
        <dbReference type="ARBA" id="ARBA00022741"/>
    </source>
</evidence>
<dbReference type="AlphaFoldDB" id="M2Y5R2"/>
<dbReference type="OrthoDB" id="63267at2759"/>
<evidence type="ECO:0000256" key="3">
    <source>
        <dbReference type="ARBA" id="ARBA00022679"/>
    </source>
</evidence>
<dbReference type="Gene3D" id="1.10.510.10">
    <property type="entry name" value="Transferase(Phosphotransferase) domain 1"/>
    <property type="match status" value="1"/>
</dbReference>
<dbReference type="GO" id="GO:0005524">
    <property type="term" value="F:ATP binding"/>
    <property type="evidence" value="ECO:0007669"/>
    <property type="project" value="UniProtKB-UniRule"/>
</dbReference>
<feature type="region of interest" description="Disordered" evidence="8">
    <location>
        <begin position="596"/>
        <end position="621"/>
    </location>
</feature>
<feature type="compositionally biased region" description="Basic and acidic residues" evidence="8">
    <location>
        <begin position="608"/>
        <end position="619"/>
    </location>
</feature>
<evidence type="ECO:0000256" key="7">
    <source>
        <dbReference type="PROSITE-ProRule" id="PRU10141"/>
    </source>
</evidence>
<dbReference type="Proteomes" id="UP000030680">
    <property type="component" value="Unassembled WGS sequence"/>
</dbReference>
<dbReference type="GeneID" id="17089862"/>
<dbReference type="RefSeq" id="XP_005707714.1">
    <property type="nucleotide sequence ID" value="XM_005707657.1"/>
</dbReference>
<feature type="compositionally biased region" description="Basic and acidic residues" evidence="8">
    <location>
        <begin position="1"/>
        <end position="11"/>
    </location>
</feature>
<dbReference type="STRING" id="130081.M2Y5R2"/>
<keyword evidence="1 10" id="KW-0723">Serine/threonine-protein kinase</keyword>
<dbReference type="PROSITE" id="PS00108">
    <property type="entry name" value="PROTEIN_KINASE_ST"/>
    <property type="match status" value="1"/>
</dbReference>
<feature type="region of interest" description="Disordered" evidence="8">
    <location>
        <begin position="1"/>
        <end position="46"/>
    </location>
</feature>
<dbReference type="KEGG" id="gsl:Gasu_14420"/>
<dbReference type="PROSITE" id="PS00107">
    <property type="entry name" value="PROTEIN_KINASE_ATP"/>
    <property type="match status" value="1"/>
</dbReference>
<evidence type="ECO:0000256" key="8">
    <source>
        <dbReference type="SAM" id="MobiDB-lite"/>
    </source>
</evidence>
<keyword evidence="5 10" id="KW-0418">Kinase</keyword>
<name>M2Y5R2_GALSU</name>
<keyword evidence="11" id="KW-1185">Reference proteome</keyword>
<gene>
    <name evidence="10" type="ORF">Gasu_14420</name>
</gene>
<dbReference type="Gene3D" id="3.30.200.20">
    <property type="entry name" value="Phosphorylase Kinase, domain 1"/>
    <property type="match status" value="1"/>
</dbReference>
<dbReference type="InterPro" id="IPR017441">
    <property type="entry name" value="Protein_kinase_ATP_BS"/>
</dbReference>
<dbReference type="SMART" id="SM00220">
    <property type="entry name" value="S_TKc"/>
    <property type="match status" value="1"/>
</dbReference>
<protein>
    <submittedName>
        <fullName evidence="10">Serine/threonine protein kinase</fullName>
        <ecNumber evidence="10">2.7.11.1</ecNumber>
    </submittedName>
</protein>
<proteinExistence type="predicted"/>
<sequence length="706" mass="78649">MAGVPRPDRKGSVYGNAARPPKGGTPTAARFTRKQEKKRSLEEPYKPSKSDFTEYIVKNEEEALMSGGSDPIMDPLVLLRRIPSRIQPVHVAYRVRKSALFPASSWREGLIEIRGRWLLIRSLPVAPYQANLGKLRNSSTESLESLDEGSALQFDRGENKFLENGFQLKAEIDKSQNTDNLRIRLALPLIQTEVTLASSTTVKVKIRDSSLEEAREEDTFKTRFTMTRDGFAADGALILHAGRVYIRTASVEEANSVAEALSLVSKASLPSVQDYEVLAPIGKGASGSVHLAKDMKNGEYVAIKIIDKAAVFESNGAARHTADERLLLQLASEHPFILHLQSAFQTKEKLYLVTEFCGGGDLFFFLHHKGSRRIAEEKAKRIAAEIILGLEHIHKLGFVYRDLKPENVFLDKEGHVRLADFGLCRYLRGAPHRKANSFCGTRAYICPEMLRNQPYGYSVDLWTLGVLLYDILCGKSPFYHKNRAEMYRRIQRLPITFPDGLSSEARSLILGLLERDPAERLGCGPEGISEVKQHPFFKDIDWDEILKCVPNENNLFAGVTAEGEEASDSEDTKSLLKNFDVNYIANRSVCPVEGHAVGKNGEKVSSSNKKDESLEERSSARRVTGHGFHAFENIFRPLVKGVEAAISSVNKEKSPVLLGFEFDKEFDAVSARLIHSSSSQHFSNHQSSFPNLRQLIKSASSITIGS</sequence>
<dbReference type="SUPFAM" id="SSF56112">
    <property type="entry name" value="Protein kinase-like (PK-like)"/>
    <property type="match status" value="1"/>
</dbReference>
<feature type="binding site" evidence="7">
    <location>
        <position position="304"/>
    </location>
    <ligand>
        <name>ATP</name>
        <dbReference type="ChEBI" id="CHEBI:30616"/>
    </ligand>
</feature>
<keyword evidence="4 7" id="KW-0547">Nucleotide-binding</keyword>
<evidence type="ECO:0000256" key="5">
    <source>
        <dbReference type="ARBA" id="ARBA00022777"/>
    </source>
</evidence>
<dbReference type="InterPro" id="IPR000719">
    <property type="entry name" value="Prot_kinase_dom"/>
</dbReference>
<dbReference type="PANTHER" id="PTHR24351">
    <property type="entry name" value="RIBOSOMAL PROTEIN S6 KINASE"/>
    <property type="match status" value="1"/>
</dbReference>
<evidence type="ECO:0000259" key="9">
    <source>
        <dbReference type="PROSITE" id="PS50011"/>
    </source>
</evidence>
<dbReference type="InterPro" id="IPR011009">
    <property type="entry name" value="Kinase-like_dom_sf"/>
</dbReference>
<reference evidence="11" key="1">
    <citation type="journal article" date="2013" name="Science">
        <title>Gene transfer from bacteria and archaea facilitated evolution of an extremophilic eukaryote.</title>
        <authorList>
            <person name="Schonknecht G."/>
            <person name="Chen W.H."/>
            <person name="Ternes C.M."/>
            <person name="Barbier G.G."/>
            <person name="Shrestha R.P."/>
            <person name="Stanke M."/>
            <person name="Brautigam A."/>
            <person name="Baker B.J."/>
            <person name="Banfield J.F."/>
            <person name="Garavito R.M."/>
            <person name="Carr K."/>
            <person name="Wilkerson C."/>
            <person name="Rensing S.A."/>
            <person name="Gagneul D."/>
            <person name="Dickenson N.E."/>
            <person name="Oesterhelt C."/>
            <person name="Lercher M.J."/>
            <person name="Weber A.P."/>
        </authorList>
    </citation>
    <scope>NUCLEOTIDE SEQUENCE [LARGE SCALE GENOMIC DNA]</scope>
    <source>
        <strain evidence="11">074W</strain>
    </source>
</reference>
<dbReference type="EC" id="2.7.11.1" evidence="10"/>
<keyword evidence="3 10" id="KW-0808">Transferase</keyword>
<evidence type="ECO:0000256" key="1">
    <source>
        <dbReference type="ARBA" id="ARBA00022527"/>
    </source>
</evidence>
<dbReference type="Pfam" id="PF00069">
    <property type="entry name" value="Pkinase"/>
    <property type="match status" value="1"/>
</dbReference>
<accession>M2Y5R2</accession>
<keyword evidence="2" id="KW-0597">Phosphoprotein</keyword>
<evidence type="ECO:0000313" key="10">
    <source>
        <dbReference type="EMBL" id="EME31194.1"/>
    </source>
</evidence>
<keyword evidence="6 7" id="KW-0067">ATP-binding</keyword>